<keyword evidence="3" id="KW-1185">Reference proteome</keyword>
<evidence type="ECO:0000256" key="1">
    <source>
        <dbReference type="SAM" id="MobiDB-lite"/>
    </source>
</evidence>
<dbReference type="EMBL" id="BPLR01002085">
    <property type="protein sequence ID" value="GIX69799.1"/>
    <property type="molecule type" value="Genomic_DNA"/>
</dbReference>
<dbReference type="Proteomes" id="UP001054945">
    <property type="component" value="Unassembled WGS sequence"/>
</dbReference>
<evidence type="ECO:0000313" key="3">
    <source>
        <dbReference type="Proteomes" id="UP001054945"/>
    </source>
</evidence>
<feature type="region of interest" description="Disordered" evidence="1">
    <location>
        <begin position="43"/>
        <end position="62"/>
    </location>
</feature>
<feature type="compositionally biased region" description="Basic and acidic residues" evidence="1">
    <location>
        <begin position="43"/>
        <end position="55"/>
    </location>
</feature>
<reference evidence="2 3" key="1">
    <citation type="submission" date="2021-06" db="EMBL/GenBank/DDBJ databases">
        <title>Caerostris extrusa draft genome.</title>
        <authorList>
            <person name="Kono N."/>
            <person name="Arakawa K."/>
        </authorList>
    </citation>
    <scope>NUCLEOTIDE SEQUENCE [LARGE SCALE GENOMIC DNA]</scope>
</reference>
<accession>A0AAV4MCQ7</accession>
<sequence length="79" mass="9156">MKERKKKRARSSISASYLCMFVVTNRLQTMKLETDRAAAHRKLTMETRESSKSQAEKAGGGWWKKKKKILSVLSRRKVV</sequence>
<organism evidence="2 3">
    <name type="scientific">Caerostris extrusa</name>
    <name type="common">Bark spider</name>
    <name type="synonym">Caerostris bankana</name>
    <dbReference type="NCBI Taxonomy" id="172846"/>
    <lineage>
        <taxon>Eukaryota</taxon>
        <taxon>Metazoa</taxon>
        <taxon>Ecdysozoa</taxon>
        <taxon>Arthropoda</taxon>
        <taxon>Chelicerata</taxon>
        <taxon>Arachnida</taxon>
        <taxon>Araneae</taxon>
        <taxon>Araneomorphae</taxon>
        <taxon>Entelegynae</taxon>
        <taxon>Araneoidea</taxon>
        <taxon>Araneidae</taxon>
        <taxon>Caerostris</taxon>
    </lineage>
</organism>
<evidence type="ECO:0008006" key="4">
    <source>
        <dbReference type="Google" id="ProtNLM"/>
    </source>
</evidence>
<name>A0AAV4MCQ7_CAEEX</name>
<protein>
    <recommendedName>
        <fullName evidence="4">Secreted protein</fullName>
    </recommendedName>
</protein>
<dbReference type="AlphaFoldDB" id="A0AAV4MCQ7"/>
<comment type="caution">
    <text evidence="2">The sequence shown here is derived from an EMBL/GenBank/DDBJ whole genome shotgun (WGS) entry which is preliminary data.</text>
</comment>
<proteinExistence type="predicted"/>
<gene>
    <name evidence="2" type="ORF">CEXT_453901</name>
</gene>
<evidence type="ECO:0000313" key="2">
    <source>
        <dbReference type="EMBL" id="GIX69799.1"/>
    </source>
</evidence>